<feature type="region of interest" description="Disordered" evidence="1">
    <location>
        <begin position="139"/>
        <end position="179"/>
    </location>
</feature>
<feature type="compositionally biased region" description="Basic and acidic residues" evidence="1">
    <location>
        <begin position="167"/>
        <end position="176"/>
    </location>
</feature>
<protein>
    <submittedName>
        <fullName evidence="2">Uncharacterized protein</fullName>
    </submittedName>
</protein>
<evidence type="ECO:0000313" key="3">
    <source>
        <dbReference type="Proteomes" id="UP001139207"/>
    </source>
</evidence>
<organism evidence="2 3">
    <name type="scientific">Corynebacterium kalidii</name>
    <dbReference type="NCBI Taxonomy" id="2931982"/>
    <lineage>
        <taxon>Bacteria</taxon>
        <taxon>Bacillati</taxon>
        <taxon>Actinomycetota</taxon>
        <taxon>Actinomycetes</taxon>
        <taxon>Mycobacteriales</taxon>
        <taxon>Corynebacteriaceae</taxon>
        <taxon>Corynebacterium</taxon>
    </lineage>
</organism>
<dbReference type="PROSITE" id="PS51257">
    <property type="entry name" value="PROKAR_LIPOPROTEIN"/>
    <property type="match status" value="1"/>
</dbReference>
<name>A0A9X1WI42_9CORY</name>
<keyword evidence="3" id="KW-1185">Reference proteome</keyword>
<comment type="caution">
    <text evidence="2">The sequence shown here is derived from an EMBL/GenBank/DDBJ whole genome shotgun (WGS) entry which is preliminary data.</text>
</comment>
<dbReference type="EMBL" id="JALIEA010000016">
    <property type="protein sequence ID" value="MCJ7859085.1"/>
    <property type="molecule type" value="Genomic_DNA"/>
</dbReference>
<accession>A0A9X1WI42</accession>
<evidence type="ECO:0000256" key="1">
    <source>
        <dbReference type="SAM" id="MobiDB-lite"/>
    </source>
</evidence>
<dbReference type="RefSeq" id="WP_244804813.1">
    <property type="nucleotide sequence ID" value="NZ_JALIEA010000016.1"/>
</dbReference>
<sequence length="193" mass="20144">MNRSTTRTTHRPVLRTALGGVVLAGSVLLASCGSDIPGELADIRWQVGRVEDAALVDSGTAVASSLSQTDQARTWIALGGSTITGAAGCMALSGDVEWLDNDRVRFPGLTARDISGDPGGTDCLPNDSSLADRLVTLLGESDGDDGENGDGSDGGAPVLRWSTPAEDELRLTRTDDDPSNWQTGRFVEFLATP</sequence>
<dbReference type="AlphaFoldDB" id="A0A9X1WI42"/>
<dbReference type="Proteomes" id="UP001139207">
    <property type="component" value="Unassembled WGS sequence"/>
</dbReference>
<evidence type="ECO:0000313" key="2">
    <source>
        <dbReference type="EMBL" id="MCJ7859085.1"/>
    </source>
</evidence>
<reference evidence="2" key="1">
    <citation type="submission" date="2022-04" db="EMBL/GenBank/DDBJ databases">
        <title>Corynebacterium kalidii LD5P10.</title>
        <authorList>
            <person name="Sun J.Q."/>
        </authorList>
    </citation>
    <scope>NUCLEOTIDE SEQUENCE</scope>
    <source>
        <strain evidence="2">LD5P10</strain>
    </source>
</reference>
<gene>
    <name evidence="2" type="ORF">MUN33_10235</name>
</gene>
<feature type="compositionally biased region" description="Acidic residues" evidence="1">
    <location>
        <begin position="141"/>
        <end position="150"/>
    </location>
</feature>
<proteinExistence type="predicted"/>